<dbReference type="InterPro" id="IPR027417">
    <property type="entry name" value="P-loop_NTPase"/>
</dbReference>
<dbReference type="EMBL" id="RBVA01001101">
    <property type="protein sequence ID" value="RMV80856.1"/>
    <property type="molecule type" value="Genomic_DNA"/>
</dbReference>
<dbReference type="Proteomes" id="UP000271531">
    <property type="component" value="Unassembled WGS sequence"/>
</dbReference>
<comment type="caution">
    <text evidence="2">The sequence shown here is derived from an EMBL/GenBank/DDBJ whole genome shotgun (WGS) entry which is preliminary data.</text>
</comment>
<evidence type="ECO:0000313" key="3">
    <source>
        <dbReference type="Proteomes" id="UP000271531"/>
    </source>
</evidence>
<sequence>MRLRSARLQAVCLGLERRAVRPGRGPVCAAGRHHQPQRNVPDQLYRSSSVGSIGRPWHVDRPIAGRGSGERHEKLVHRGFPGILAVLSRRAVHHRHAVPAQRRDRLAEEKERAMKTTPTPSFMLEPVLAPNSDAGTSRDAVGLGKSAGKGLNTRHGTILTLEDISVSFDGFKALNDLNLYIGVGELRCIIGPNGRWQDHADGRHHRQDPPQPRQGLVRRNAGPDADERSADCSGRNWPKVPETDGVRSLERVREP</sequence>
<organism evidence="2 3">
    <name type="scientific">Pseudomonas amygdali pv. tabaci</name>
    <name type="common">Pseudomonas syringae pv. tabaci</name>
    <dbReference type="NCBI Taxonomy" id="322"/>
    <lineage>
        <taxon>Bacteria</taxon>
        <taxon>Pseudomonadati</taxon>
        <taxon>Pseudomonadota</taxon>
        <taxon>Gammaproteobacteria</taxon>
        <taxon>Pseudomonadales</taxon>
        <taxon>Pseudomonadaceae</taxon>
        <taxon>Pseudomonas</taxon>
        <taxon>Pseudomonas amygdali</taxon>
    </lineage>
</organism>
<keyword evidence="2" id="KW-0547">Nucleotide-binding</keyword>
<dbReference type="GO" id="GO:0005524">
    <property type="term" value="F:ATP binding"/>
    <property type="evidence" value="ECO:0007669"/>
    <property type="project" value="UniProtKB-KW"/>
</dbReference>
<name>A0A3M6FLN4_PSEAJ</name>
<dbReference type="SUPFAM" id="SSF52540">
    <property type="entry name" value="P-loop containing nucleoside triphosphate hydrolases"/>
    <property type="match status" value="1"/>
</dbReference>
<protein>
    <submittedName>
        <fullName evidence="2">Branched-chain amino acid ABC transporter, ATP-binding protein</fullName>
    </submittedName>
</protein>
<keyword evidence="2" id="KW-0067">ATP-binding</keyword>
<gene>
    <name evidence="2" type="ORF">ALP03_102350</name>
</gene>
<proteinExistence type="predicted"/>
<reference evidence="2 3" key="1">
    <citation type="submission" date="2018-08" db="EMBL/GenBank/DDBJ databases">
        <title>Recombination of ecologically and evolutionarily significant loci maintains genetic cohesion in the Pseudomonas syringae species complex.</title>
        <authorList>
            <person name="Dillon M."/>
            <person name="Thakur S."/>
            <person name="Almeida R.N.D."/>
            <person name="Weir B.S."/>
            <person name="Guttman D.S."/>
        </authorList>
    </citation>
    <scope>NUCLEOTIDE SEQUENCE [LARGE SCALE GENOMIC DNA]</scope>
    <source>
        <strain evidence="2 3">ICMP 4525</strain>
    </source>
</reference>
<evidence type="ECO:0000256" key="1">
    <source>
        <dbReference type="SAM" id="MobiDB-lite"/>
    </source>
</evidence>
<evidence type="ECO:0000313" key="2">
    <source>
        <dbReference type="EMBL" id="RMV80856.1"/>
    </source>
</evidence>
<dbReference type="AlphaFoldDB" id="A0A3M6FLN4"/>
<feature type="compositionally biased region" description="Basic and acidic residues" evidence="1">
    <location>
        <begin position="241"/>
        <end position="255"/>
    </location>
</feature>
<feature type="region of interest" description="Disordered" evidence="1">
    <location>
        <begin position="199"/>
        <end position="255"/>
    </location>
</feature>
<accession>A0A3M6FLN4</accession>